<dbReference type="Gene3D" id="2.40.70.10">
    <property type="entry name" value="Acid Proteases"/>
    <property type="match status" value="1"/>
</dbReference>
<reference evidence="4" key="2">
    <citation type="submission" date="2025-08" db="UniProtKB">
        <authorList>
            <consortium name="RefSeq"/>
        </authorList>
    </citation>
    <scope>IDENTIFICATION</scope>
    <source>
        <tissue evidence="4">Leaf</tissue>
    </source>
</reference>
<proteinExistence type="predicted"/>
<dbReference type="RefSeq" id="XP_010513739.1">
    <property type="nucleotide sequence ID" value="XM_010515437.1"/>
</dbReference>
<feature type="region of interest" description="Disordered" evidence="1">
    <location>
        <begin position="401"/>
        <end position="491"/>
    </location>
</feature>
<dbReference type="InterPro" id="IPR021109">
    <property type="entry name" value="Peptidase_aspartic_dom_sf"/>
</dbReference>
<feature type="compositionally biased region" description="Polar residues" evidence="1">
    <location>
        <begin position="439"/>
        <end position="449"/>
    </location>
</feature>
<feature type="compositionally biased region" description="Polar residues" evidence="1">
    <location>
        <begin position="61"/>
        <end position="70"/>
    </location>
</feature>
<dbReference type="Pfam" id="PF03732">
    <property type="entry name" value="Retrotrans_gag"/>
    <property type="match status" value="1"/>
</dbReference>
<reference evidence="3" key="1">
    <citation type="journal article" date="2014" name="Nat. Commun.">
        <title>The emerging biofuel crop Camelina sativa retains a highly undifferentiated hexaploid genome structure.</title>
        <authorList>
            <person name="Kagale S."/>
            <person name="Koh C."/>
            <person name="Nixon J."/>
            <person name="Bollina V."/>
            <person name="Clarke W.E."/>
            <person name="Tuteja R."/>
            <person name="Spillane C."/>
            <person name="Robinson S.J."/>
            <person name="Links M.G."/>
            <person name="Clarke C."/>
            <person name="Higgins E.E."/>
            <person name="Huebert T."/>
            <person name="Sharpe A.G."/>
            <person name="Parkin I.A."/>
        </authorList>
    </citation>
    <scope>NUCLEOTIDE SEQUENCE [LARGE SCALE GENOMIC DNA]</scope>
    <source>
        <strain evidence="3">cv. DH55</strain>
    </source>
</reference>
<keyword evidence="3" id="KW-1185">Reference proteome</keyword>
<dbReference type="PANTHER" id="PTHR33240">
    <property type="entry name" value="OS08G0508500 PROTEIN"/>
    <property type="match status" value="1"/>
</dbReference>
<evidence type="ECO:0000313" key="3">
    <source>
        <dbReference type="Proteomes" id="UP000694864"/>
    </source>
</evidence>
<dbReference type="CDD" id="cd00303">
    <property type="entry name" value="retropepsin_like"/>
    <property type="match status" value="1"/>
</dbReference>
<feature type="region of interest" description="Disordered" evidence="1">
    <location>
        <begin position="311"/>
        <end position="345"/>
    </location>
</feature>
<sequence>MTKEIYQMIADTNRRVDAVVTQATPSQISAGQSPALTLGGLTRRLDFSDGQFEQRNPPPQTTSSIRPTNPNLRIHESSTAPVTRLANSGPCFELEEIRSQISGMNTLLHRAISTAPEIDRIVEVTRQSPFTQRIARAAIPNVKLKLPIYQGDKDPVQFMTSFMATMSKARFTDEQRDAGCCQLFVDSLSGAALVWFTRLEPNSIDNFDDLSKAFLKNYRILIEPGVTSSDLWEMAQERGEPIASFLNRFKEKLTKVNVPEDAAMAAFRKGLIPGSPLRKDLNIREPKDLDDALHRASRFALDEEEEARIAAKTNDEQPSHPAKAKNRVEHHEPRKHHEPQDRKKGVIHAVSEVDDQDKQPSDPKELYCDFHMYPGHSTQECVHLKNYLYAKYLSGEVEATYQPKSARGGRGRRGGWRGGRSNRGRGAGGGRGYDGPPNAAQQLVNQAPVNHQEEAPQADELPGPPKRQRGQNPERANSPPRGRITMILGPPEDCADSVRALKKRARQVCALQTAPSEPSLCKDPISFTSDDAKGIRHPHSDPLDIKVSMGDFDVERVLIDTGSTVNVLCWQTLEKMGVTPDQLKPETRTLTGYDGVAKMSMGDVKLQVRAGGVTRKTKFAVVDTPPIYNAILGVPWIYAMQAVPSTYHLCLKFPTPTGICTLYGDQRVARVCSVIEKKQRKTETA</sequence>
<dbReference type="Proteomes" id="UP000694864">
    <property type="component" value="Chromosome 5"/>
</dbReference>
<feature type="region of interest" description="Disordered" evidence="1">
    <location>
        <begin position="49"/>
        <end position="70"/>
    </location>
</feature>
<evidence type="ECO:0000256" key="1">
    <source>
        <dbReference type="SAM" id="MobiDB-lite"/>
    </source>
</evidence>
<accession>A0ABM0ZCC8</accession>
<protein>
    <submittedName>
        <fullName evidence="4">Uncharacterized protein LOC104789789</fullName>
    </submittedName>
</protein>
<feature type="domain" description="Retrotransposon gag" evidence="2">
    <location>
        <begin position="183"/>
        <end position="271"/>
    </location>
</feature>
<dbReference type="PANTHER" id="PTHR33240:SF8">
    <property type="entry name" value="OS03G0439900 PROTEIN"/>
    <property type="match status" value="1"/>
</dbReference>
<dbReference type="SUPFAM" id="SSF50630">
    <property type="entry name" value="Acid proteases"/>
    <property type="match status" value="1"/>
</dbReference>
<gene>
    <name evidence="4" type="primary">LOC104789789</name>
</gene>
<dbReference type="InterPro" id="IPR005162">
    <property type="entry name" value="Retrotrans_gag_dom"/>
</dbReference>
<dbReference type="Pfam" id="PF13650">
    <property type="entry name" value="Asp_protease_2"/>
    <property type="match status" value="1"/>
</dbReference>
<dbReference type="GeneID" id="104789789"/>
<evidence type="ECO:0000259" key="2">
    <source>
        <dbReference type="Pfam" id="PF03732"/>
    </source>
</evidence>
<name>A0ABM0ZCC8_CAMSA</name>
<evidence type="ECO:0000313" key="4">
    <source>
        <dbReference type="RefSeq" id="XP_010513739.1"/>
    </source>
</evidence>
<feature type="compositionally biased region" description="Basic residues" evidence="1">
    <location>
        <begin position="407"/>
        <end position="423"/>
    </location>
</feature>
<organism evidence="3 4">
    <name type="scientific">Camelina sativa</name>
    <name type="common">False flax</name>
    <name type="synonym">Myagrum sativum</name>
    <dbReference type="NCBI Taxonomy" id="90675"/>
    <lineage>
        <taxon>Eukaryota</taxon>
        <taxon>Viridiplantae</taxon>
        <taxon>Streptophyta</taxon>
        <taxon>Embryophyta</taxon>
        <taxon>Tracheophyta</taxon>
        <taxon>Spermatophyta</taxon>
        <taxon>Magnoliopsida</taxon>
        <taxon>eudicotyledons</taxon>
        <taxon>Gunneridae</taxon>
        <taxon>Pentapetalae</taxon>
        <taxon>rosids</taxon>
        <taxon>malvids</taxon>
        <taxon>Brassicales</taxon>
        <taxon>Brassicaceae</taxon>
        <taxon>Camelineae</taxon>
        <taxon>Camelina</taxon>
    </lineage>
</organism>